<dbReference type="InterPro" id="IPR029058">
    <property type="entry name" value="AB_hydrolase_fold"/>
</dbReference>
<dbReference type="SUPFAM" id="SSF53474">
    <property type="entry name" value="alpha/beta-Hydrolases"/>
    <property type="match status" value="1"/>
</dbReference>
<dbReference type="OrthoDB" id="408631at2759"/>
<dbReference type="GO" id="GO:0016787">
    <property type="term" value="F:hydrolase activity"/>
    <property type="evidence" value="ECO:0007669"/>
    <property type="project" value="UniProtKB-KW"/>
</dbReference>
<dbReference type="Proteomes" id="UP000236546">
    <property type="component" value="Unassembled WGS sequence"/>
</dbReference>
<evidence type="ECO:0000313" key="3">
    <source>
        <dbReference type="EMBL" id="PNP42283.1"/>
    </source>
</evidence>
<evidence type="ECO:0000256" key="1">
    <source>
        <dbReference type="ARBA" id="ARBA00022801"/>
    </source>
</evidence>
<protein>
    <recommendedName>
        <fullName evidence="2">Alpha/beta hydrolase fold-3 domain-containing protein</fullName>
    </recommendedName>
</protein>
<comment type="caution">
    <text evidence="3">The sequence shown here is derived from an EMBL/GenBank/DDBJ whole genome shotgun (WGS) entry which is preliminary data.</text>
</comment>
<dbReference type="PANTHER" id="PTHR48081:SF8">
    <property type="entry name" value="ALPHA_BETA HYDROLASE FOLD-3 DOMAIN-CONTAINING PROTEIN-RELATED"/>
    <property type="match status" value="1"/>
</dbReference>
<accession>A0A2K0T9T8</accession>
<feature type="domain" description="Alpha/beta hydrolase fold-3" evidence="2">
    <location>
        <begin position="110"/>
        <end position="321"/>
    </location>
</feature>
<keyword evidence="1" id="KW-0378">Hydrolase</keyword>
<name>A0A2K0T9T8_9HYPO</name>
<evidence type="ECO:0000313" key="4">
    <source>
        <dbReference type="Proteomes" id="UP000236546"/>
    </source>
</evidence>
<evidence type="ECO:0000259" key="2">
    <source>
        <dbReference type="Pfam" id="PF07859"/>
    </source>
</evidence>
<gene>
    <name evidence="3" type="ORF">TGAMA5MH_05965</name>
</gene>
<dbReference type="PANTHER" id="PTHR48081">
    <property type="entry name" value="AB HYDROLASE SUPERFAMILY PROTEIN C4A8.06C"/>
    <property type="match status" value="1"/>
</dbReference>
<proteinExistence type="predicted"/>
<dbReference type="Pfam" id="PF07859">
    <property type="entry name" value="Abhydrolase_3"/>
    <property type="match status" value="1"/>
</dbReference>
<reference evidence="3 4" key="1">
    <citation type="submission" date="2017-02" db="EMBL/GenBank/DDBJ databases">
        <title>Genomes of Trichoderma spp. with biocontrol activity.</title>
        <authorList>
            <person name="Gardiner D."/>
            <person name="Kazan K."/>
            <person name="Vos C."/>
            <person name="Harvey P."/>
        </authorList>
    </citation>
    <scope>NUCLEOTIDE SEQUENCE [LARGE SCALE GENOMIC DNA]</scope>
    <source>
        <strain evidence="3 4">A5MH</strain>
    </source>
</reference>
<dbReference type="Gene3D" id="3.40.50.1820">
    <property type="entry name" value="alpha/beta hydrolase"/>
    <property type="match status" value="1"/>
</dbReference>
<dbReference type="InterPro" id="IPR013094">
    <property type="entry name" value="AB_hydrolase_3"/>
</dbReference>
<sequence>MVITKKESEYVVADPDFKPLPKFGHFSELDPEYAKLRPVMNTMMEGLWQPETSLDNFRKAWLNDTPAPDGCPVEGKDVLTETRMIPTRDDTEIEVKLYMAKNKSPDSAMVIRYHSGGWVVGGHCTEHPENLMIAAWTNSVVVSVDYRQAPEHRFPYALNDCFDALIWCRNNAASIGANASKIILNGSSAGGNLASVVALMARDEGFNGIVAQILSFPVTCHPKFFPKEAYEMGSYQQNCNDSVVTAARMEWFWDLYVPEPKDNWRYSPLLAQSLEDLPPTLIVAAGCDIHRDEAIAYAERLQQEGVDTDLKVYRGLPHCFYMLHTHPQATDYYRRIVEFVKKFSS</sequence>
<dbReference type="InterPro" id="IPR050300">
    <property type="entry name" value="GDXG_lipolytic_enzyme"/>
</dbReference>
<dbReference type="EMBL" id="MTYH01000051">
    <property type="protein sequence ID" value="PNP42283.1"/>
    <property type="molecule type" value="Genomic_DNA"/>
</dbReference>
<dbReference type="AlphaFoldDB" id="A0A2K0T9T8"/>
<organism evidence="3 4">
    <name type="scientific">Trichoderma gamsii</name>
    <dbReference type="NCBI Taxonomy" id="398673"/>
    <lineage>
        <taxon>Eukaryota</taxon>
        <taxon>Fungi</taxon>
        <taxon>Dikarya</taxon>
        <taxon>Ascomycota</taxon>
        <taxon>Pezizomycotina</taxon>
        <taxon>Sordariomycetes</taxon>
        <taxon>Hypocreomycetidae</taxon>
        <taxon>Hypocreales</taxon>
        <taxon>Hypocreaceae</taxon>
        <taxon>Trichoderma</taxon>
    </lineage>
</organism>